<proteinExistence type="predicted"/>
<dbReference type="GO" id="GO:0016787">
    <property type="term" value="F:hydrolase activity"/>
    <property type="evidence" value="ECO:0007669"/>
    <property type="project" value="UniProtKB-KW"/>
</dbReference>
<dbReference type="OrthoDB" id="5952809at2"/>
<evidence type="ECO:0000313" key="2">
    <source>
        <dbReference type="EMBL" id="AVP98374.1"/>
    </source>
</evidence>
<sequence>MKLSTLLLIANWLPTPVADQTCLAATLYLEARDQPVLGQLAVAEVALRRLEQGKEGRTLCEVLTRPKQFALTLVSPNLEFKDASAWDRAFRVAQSAMTLWQVPTPYRVSFVPGASHFYAYHRAAPAWRHQREVATIGDHRFIDVD</sequence>
<dbReference type="RefSeq" id="WP_106892295.1">
    <property type="nucleotide sequence ID" value="NZ_CP027860.1"/>
</dbReference>
<reference evidence="2 3" key="1">
    <citation type="submission" date="2018-03" db="EMBL/GenBank/DDBJ databases">
        <title>Ahniella affigens gen. nov., sp. nov., a gammaproteobacterium isolated from sandy soil near a stream.</title>
        <authorList>
            <person name="Ko Y."/>
            <person name="Kim J.-H."/>
        </authorList>
    </citation>
    <scope>NUCLEOTIDE SEQUENCE [LARGE SCALE GENOMIC DNA]</scope>
    <source>
        <strain evidence="2 3">D13</strain>
    </source>
</reference>
<dbReference type="KEGG" id="xba:C7S18_14785"/>
<feature type="domain" description="Cell wall hydrolase SleB" evidence="1">
    <location>
        <begin position="34"/>
        <end position="141"/>
    </location>
</feature>
<accession>A0A2P1PU54</accession>
<dbReference type="Gene3D" id="1.10.10.2520">
    <property type="entry name" value="Cell wall hydrolase SleB, domain 1"/>
    <property type="match status" value="1"/>
</dbReference>
<reference evidence="2 3" key="2">
    <citation type="submission" date="2018-03" db="EMBL/GenBank/DDBJ databases">
        <authorList>
            <person name="Keele B.F."/>
        </authorList>
    </citation>
    <scope>NUCLEOTIDE SEQUENCE [LARGE SCALE GENOMIC DNA]</scope>
    <source>
        <strain evidence="2 3">D13</strain>
    </source>
</reference>
<name>A0A2P1PU54_9GAMM</name>
<organism evidence="2 3">
    <name type="scientific">Ahniella affigens</name>
    <dbReference type="NCBI Taxonomy" id="2021234"/>
    <lineage>
        <taxon>Bacteria</taxon>
        <taxon>Pseudomonadati</taxon>
        <taxon>Pseudomonadota</taxon>
        <taxon>Gammaproteobacteria</taxon>
        <taxon>Lysobacterales</taxon>
        <taxon>Rhodanobacteraceae</taxon>
        <taxon>Ahniella</taxon>
    </lineage>
</organism>
<evidence type="ECO:0000313" key="3">
    <source>
        <dbReference type="Proteomes" id="UP000241074"/>
    </source>
</evidence>
<dbReference type="Pfam" id="PF07486">
    <property type="entry name" value="Hydrolase_2"/>
    <property type="match status" value="1"/>
</dbReference>
<gene>
    <name evidence="2" type="ORF">C7S18_14785</name>
</gene>
<dbReference type="InterPro" id="IPR042047">
    <property type="entry name" value="SleB_dom1"/>
</dbReference>
<dbReference type="EMBL" id="CP027860">
    <property type="protein sequence ID" value="AVP98374.1"/>
    <property type="molecule type" value="Genomic_DNA"/>
</dbReference>
<protein>
    <submittedName>
        <fullName evidence="2">Cell wall hydrolase</fullName>
    </submittedName>
</protein>
<dbReference type="InterPro" id="IPR011105">
    <property type="entry name" value="Cell_wall_hydrolase_SleB"/>
</dbReference>
<evidence type="ECO:0000259" key="1">
    <source>
        <dbReference type="Pfam" id="PF07486"/>
    </source>
</evidence>
<dbReference type="Proteomes" id="UP000241074">
    <property type="component" value="Chromosome"/>
</dbReference>
<keyword evidence="3" id="KW-1185">Reference proteome</keyword>
<dbReference type="AlphaFoldDB" id="A0A2P1PU54"/>
<keyword evidence="2" id="KW-0378">Hydrolase</keyword>